<evidence type="ECO:0000313" key="1">
    <source>
        <dbReference type="EMBL" id="MBA8956586.1"/>
    </source>
</evidence>
<dbReference type="AlphaFoldDB" id="A0A7W3LYG4"/>
<accession>A0A7W3LYG4</accession>
<protein>
    <recommendedName>
        <fullName evidence="3">Baseplate protein J-like domain-containing protein</fullName>
    </recommendedName>
</protein>
<evidence type="ECO:0000313" key="2">
    <source>
        <dbReference type="Proteomes" id="UP000572680"/>
    </source>
</evidence>
<sequence length="810" mass="86676">MSTEASGGTGVPAIALRTSPHGVAMARMRAVLSAPGQPQSVRLLAQHGTEDPAIALLDAWALVCDVVSFYTERIAEEGFLATARHRRSLRELARTVGYELRPGVAAQTYLAFTVEDAPGAPATVLVPAGLPVQSIPGQDMLPQTFETAAELTAQAAWNAIPAVDALPQVLRARDKVIWLRGSGHGLNAGDGVLVVGAERAELAERPGGPQPGDADANRWDFRIVQAVSEQTIRSGGWTRLTITPGIGFAFGDDMIAHRDVQVFVLRRRAHLFGMTAPDVAMLQGRPEAEGVEWDKFEIDVEQRELELDGDHTSLQPRTWLVLEQNDNRRLYSIKTVYADGLKKYGLSGRITRVTVDTKLGLGEFHRRQALVHADARPLPAELRPRTEPVGGDELELAATEPPLPTGRLVLVTGETVGGAETNVEPAVVKACTVSGTTMTVKLTKPLRGSYAAATVRVLGNAVAASHGETINQVLGSGDSRTAFATYRLRRAPLTFLRTSTASGVTDTLEVRVDGVRWRAVESFTDANPDDRVYVLRTADNGEVAVEFGDGVHGARPPTGEENITARYRVGIGRDGEVAAGALALLTQRPLSIRDVSNPADTLDWAPPEEIDQARTNAPMHARTLGRAVSVGDHEDFARGFAGVGHARADLVWDGRRHILAVTVLGVDGRPVSDGLLADLRTALEAARDPVTTLALLPAQVIEYGARVRVAADPAYEPGAVHQAVADTLDRRLGPGWASFASAVTAAAVLVMVHDVPGVRACTMPELAPITHPTSQRLLLAQSARWLENGTLAPAEVLSLARDHLNIEEMP</sequence>
<reference evidence="1 2" key="1">
    <citation type="submission" date="2020-08" db="EMBL/GenBank/DDBJ databases">
        <title>Genomic Encyclopedia of Type Strains, Phase IV (KMG-IV): sequencing the most valuable type-strain genomes for metagenomic binning, comparative biology and taxonomic classification.</title>
        <authorList>
            <person name="Goeker M."/>
        </authorList>
    </citation>
    <scope>NUCLEOTIDE SEQUENCE [LARGE SCALE GENOMIC DNA]</scope>
    <source>
        <strain evidence="1 2">DSM 44197</strain>
    </source>
</reference>
<proteinExistence type="predicted"/>
<evidence type="ECO:0008006" key="3">
    <source>
        <dbReference type="Google" id="ProtNLM"/>
    </source>
</evidence>
<dbReference type="RefSeq" id="WP_182848483.1">
    <property type="nucleotide sequence ID" value="NZ_BAAALP010000060.1"/>
</dbReference>
<comment type="caution">
    <text evidence="1">The sequence shown here is derived from an EMBL/GenBank/DDBJ whole genome shotgun (WGS) entry which is preliminary data.</text>
</comment>
<keyword evidence="2" id="KW-1185">Reference proteome</keyword>
<organism evidence="1 2">
    <name type="scientific">Actinomadura namibiensis</name>
    <dbReference type="NCBI Taxonomy" id="182080"/>
    <lineage>
        <taxon>Bacteria</taxon>
        <taxon>Bacillati</taxon>
        <taxon>Actinomycetota</taxon>
        <taxon>Actinomycetes</taxon>
        <taxon>Streptosporangiales</taxon>
        <taxon>Thermomonosporaceae</taxon>
        <taxon>Actinomadura</taxon>
    </lineage>
</organism>
<dbReference type="EMBL" id="JACJIA010000016">
    <property type="protein sequence ID" value="MBA8956586.1"/>
    <property type="molecule type" value="Genomic_DNA"/>
</dbReference>
<gene>
    <name evidence="1" type="ORF">HNR61_008269</name>
</gene>
<name>A0A7W3LYG4_ACTNM</name>
<dbReference type="Proteomes" id="UP000572680">
    <property type="component" value="Unassembled WGS sequence"/>
</dbReference>